<dbReference type="Proteomes" id="UP001432027">
    <property type="component" value="Unassembled WGS sequence"/>
</dbReference>
<keyword evidence="1" id="KW-0472">Membrane</keyword>
<name>A0AAV5U9M4_9BILA</name>
<reference evidence="2" key="1">
    <citation type="submission" date="2023-10" db="EMBL/GenBank/DDBJ databases">
        <title>Genome assembly of Pristionchus species.</title>
        <authorList>
            <person name="Yoshida K."/>
            <person name="Sommer R.J."/>
        </authorList>
    </citation>
    <scope>NUCLEOTIDE SEQUENCE</scope>
    <source>
        <strain evidence="2">RS0144</strain>
    </source>
</reference>
<feature type="transmembrane region" description="Helical" evidence="1">
    <location>
        <begin position="108"/>
        <end position="127"/>
    </location>
</feature>
<feature type="transmembrane region" description="Helical" evidence="1">
    <location>
        <begin position="44"/>
        <end position="65"/>
    </location>
</feature>
<keyword evidence="1" id="KW-1133">Transmembrane helix</keyword>
<evidence type="ECO:0000313" key="2">
    <source>
        <dbReference type="EMBL" id="GMT03574.1"/>
    </source>
</evidence>
<evidence type="ECO:0000313" key="3">
    <source>
        <dbReference type="Proteomes" id="UP001432027"/>
    </source>
</evidence>
<proteinExistence type="predicted"/>
<feature type="transmembrane region" description="Helical" evidence="1">
    <location>
        <begin position="77"/>
        <end position="96"/>
    </location>
</feature>
<keyword evidence="3" id="KW-1185">Reference proteome</keyword>
<accession>A0AAV5U9M4</accession>
<protein>
    <recommendedName>
        <fullName evidence="4">G protein-coupled receptor</fullName>
    </recommendedName>
</protein>
<evidence type="ECO:0000256" key="1">
    <source>
        <dbReference type="SAM" id="Phobius"/>
    </source>
</evidence>
<dbReference type="EMBL" id="BTSX01000006">
    <property type="protein sequence ID" value="GMT03574.1"/>
    <property type="molecule type" value="Genomic_DNA"/>
</dbReference>
<sequence length="179" mass="20413">KNREVVIPFWFDVSSPDKSNAKFQWFISPPLIGFTPEQFGFFHIRLSILLSILAAIFIAVSPYFGSKLHHPDAIISYLLPFLVLVPLVPLPFLFFAGVGMTNKNASLIYPHIVVLGMEFFVSIYFLFSAFSRISYYVNTVEGWVDLILQLVHFAYSVQVIRVMNRVIYDIKKGRSGAEV</sequence>
<comment type="caution">
    <text evidence="2">The sequence shown here is derived from an EMBL/GenBank/DDBJ whole genome shotgun (WGS) entry which is preliminary data.</text>
</comment>
<keyword evidence="1" id="KW-0812">Transmembrane</keyword>
<feature type="non-terminal residue" evidence="2">
    <location>
        <position position="1"/>
    </location>
</feature>
<dbReference type="AlphaFoldDB" id="A0AAV5U9M4"/>
<gene>
    <name evidence="2" type="ORF">PENTCL1PPCAC_25748</name>
</gene>
<evidence type="ECO:0008006" key="4">
    <source>
        <dbReference type="Google" id="ProtNLM"/>
    </source>
</evidence>
<organism evidence="2 3">
    <name type="scientific">Pristionchus entomophagus</name>
    <dbReference type="NCBI Taxonomy" id="358040"/>
    <lineage>
        <taxon>Eukaryota</taxon>
        <taxon>Metazoa</taxon>
        <taxon>Ecdysozoa</taxon>
        <taxon>Nematoda</taxon>
        <taxon>Chromadorea</taxon>
        <taxon>Rhabditida</taxon>
        <taxon>Rhabditina</taxon>
        <taxon>Diplogasteromorpha</taxon>
        <taxon>Diplogasteroidea</taxon>
        <taxon>Neodiplogasteridae</taxon>
        <taxon>Pristionchus</taxon>
    </lineage>
</organism>